<dbReference type="PRINTS" id="PR00722">
    <property type="entry name" value="CHYMOTRYPSIN"/>
</dbReference>
<dbReference type="InterPro" id="IPR001254">
    <property type="entry name" value="Trypsin_dom"/>
</dbReference>
<dbReference type="InterPro" id="IPR001314">
    <property type="entry name" value="Peptidase_S1A"/>
</dbReference>
<comment type="catalytic activity">
    <reaction evidence="8">
        <text>Preferential cleavage: Arg-|-Xaa, Lys-|-Xaa.</text>
        <dbReference type="EC" id="3.4.21.4"/>
    </reaction>
</comment>
<evidence type="ECO:0000256" key="8">
    <source>
        <dbReference type="ARBA" id="ARBA00036320"/>
    </source>
</evidence>
<dbReference type="CDD" id="cd00190">
    <property type="entry name" value="Tryp_SPc"/>
    <property type="match status" value="1"/>
</dbReference>
<dbReference type="SUPFAM" id="SSF50494">
    <property type="entry name" value="Trypsin-like serine proteases"/>
    <property type="match status" value="1"/>
</dbReference>
<feature type="chain" id="PRO_5043351555" description="trypsin" evidence="10">
    <location>
        <begin position="23"/>
        <end position="324"/>
    </location>
</feature>
<dbReference type="EC" id="3.4.21.4" evidence="9"/>
<dbReference type="Proteomes" id="UP001431783">
    <property type="component" value="Unassembled WGS sequence"/>
</dbReference>
<dbReference type="EMBL" id="JARQZJ010000001">
    <property type="protein sequence ID" value="KAK9869367.1"/>
    <property type="molecule type" value="Genomic_DNA"/>
</dbReference>
<evidence type="ECO:0000256" key="10">
    <source>
        <dbReference type="SAM" id="SignalP"/>
    </source>
</evidence>
<evidence type="ECO:0000313" key="12">
    <source>
        <dbReference type="EMBL" id="KAK9869367.1"/>
    </source>
</evidence>
<keyword evidence="3" id="KW-0222">Digestion</keyword>
<keyword evidence="4" id="KW-0378">Hydrolase</keyword>
<evidence type="ECO:0000259" key="11">
    <source>
        <dbReference type="PROSITE" id="PS50240"/>
    </source>
</evidence>
<dbReference type="PROSITE" id="PS50240">
    <property type="entry name" value="TRYPSIN_DOM"/>
    <property type="match status" value="1"/>
</dbReference>
<feature type="domain" description="Peptidase S1" evidence="11">
    <location>
        <begin position="62"/>
        <end position="294"/>
    </location>
</feature>
<evidence type="ECO:0000256" key="1">
    <source>
        <dbReference type="ARBA" id="ARBA00007664"/>
    </source>
</evidence>
<dbReference type="InterPro" id="IPR050430">
    <property type="entry name" value="Peptidase_S1"/>
</dbReference>
<dbReference type="PANTHER" id="PTHR24276">
    <property type="entry name" value="POLYSERASE-RELATED"/>
    <property type="match status" value="1"/>
</dbReference>
<keyword evidence="5" id="KW-0720">Serine protease</keyword>
<accession>A0AAW1TH60</accession>
<dbReference type="GO" id="GO:0004252">
    <property type="term" value="F:serine-type endopeptidase activity"/>
    <property type="evidence" value="ECO:0007669"/>
    <property type="project" value="UniProtKB-EC"/>
</dbReference>
<organism evidence="12 13">
    <name type="scientific">Henosepilachna vigintioctopunctata</name>
    <dbReference type="NCBI Taxonomy" id="420089"/>
    <lineage>
        <taxon>Eukaryota</taxon>
        <taxon>Metazoa</taxon>
        <taxon>Ecdysozoa</taxon>
        <taxon>Arthropoda</taxon>
        <taxon>Hexapoda</taxon>
        <taxon>Insecta</taxon>
        <taxon>Pterygota</taxon>
        <taxon>Neoptera</taxon>
        <taxon>Endopterygota</taxon>
        <taxon>Coleoptera</taxon>
        <taxon>Polyphaga</taxon>
        <taxon>Cucujiformia</taxon>
        <taxon>Coccinelloidea</taxon>
        <taxon>Coccinellidae</taxon>
        <taxon>Epilachninae</taxon>
        <taxon>Epilachnini</taxon>
        <taxon>Henosepilachna</taxon>
    </lineage>
</organism>
<proteinExistence type="inferred from homology"/>
<dbReference type="SMART" id="SM00020">
    <property type="entry name" value="Tryp_SPc"/>
    <property type="match status" value="1"/>
</dbReference>
<dbReference type="GO" id="GO:0007586">
    <property type="term" value="P:digestion"/>
    <property type="evidence" value="ECO:0007669"/>
    <property type="project" value="UniProtKB-KW"/>
</dbReference>
<feature type="signal peptide" evidence="10">
    <location>
        <begin position="1"/>
        <end position="22"/>
    </location>
</feature>
<dbReference type="PANTHER" id="PTHR24276:SF97">
    <property type="entry name" value="GH13245P2-RELATED"/>
    <property type="match status" value="1"/>
</dbReference>
<evidence type="ECO:0000256" key="4">
    <source>
        <dbReference type="ARBA" id="ARBA00022801"/>
    </source>
</evidence>
<gene>
    <name evidence="12" type="ORF">WA026_003124</name>
</gene>
<evidence type="ECO:0000313" key="13">
    <source>
        <dbReference type="Proteomes" id="UP001431783"/>
    </source>
</evidence>
<keyword evidence="10" id="KW-0732">Signal</keyword>
<dbReference type="InterPro" id="IPR009003">
    <property type="entry name" value="Peptidase_S1_PA"/>
</dbReference>
<evidence type="ECO:0000256" key="9">
    <source>
        <dbReference type="ARBA" id="ARBA00038868"/>
    </source>
</evidence>
<dbReference type="GO" id="GO:0006508">
    <property type="term" value="P:proteolysis"/>
    <property type="evidence" value="ECO:0007669"/>
    <property type="project" value="UniProtKB-KW"/>
</dbReference>
<dbReference type="Pfam" id="PF00089">
    <property type="entry name" value="Trypsin"/>
    <property type="match status" value="1"/>
</dbReference>
<evidence type="ECO:0000256" key="5">
    <source>
        <dbReference type="ARBA" id="ARBA00022825"/>
    </source>
</evidence>
<dbReference type="AlphaFoldDB" id="A0AAW1TH60"/>
<evidence type="ECO:0000256" key="3">
    <source>
        <dbReference type="ARBA" id="ARBA00022757"/>
    </source>
</evidence>
<evidence type="ECO:0000256" key="2">
    <source>
        <dbReference type="ARBA" id="ARBA00022670"/>
    </source>
</evidence>
<comment type="similarity">
    <text evidence="1">Belongs to the peptidase S1 family.</text>
</comment>
<comment type="caution">
    <text evidence="12">The sequence shown here is derived from an EMBL/GenBank/DDBJ whole genome shotgun (WGS) entry which is preliminary data.</text>
</comment>
<evidence type="ECO:0000256" key="6">
    <source>
        <dbReference type="ARBA" id="ARBA00023145"/>
    </source>
</evidence>
<sequence length="324" mass="36469">MYNTTTFSILFVMYTCTSSLYAVSTISNSTISLSEQEALSSTTTFQAKRYPKDVRNDSQWRIIGGSDCHHTFMVTIFATKTSKQLGTGTLISPKFVLTAANCFVGLPFLETVYVTVGRSNLESKSFRKIRVKWIQRISEYYSPEKVDLALVFLRKAVVPREGEISFIKLPEKTLENDLTNICPSNVFTAAGWGNVKPDQADINYTPQLKCADIPYLNPNKCKSAVEYFHPARQMCLLHPEGEKDTCFGDTGGPVFCNGIQYGIISTTYHCGDPQKPRLVTRVDRHLDFINPFIHFFKSGSLSKFRKCSHSNISFIASILLVFLH</sequence>
<reference evidence="12 13" key="1">
    <citation type="submission" date="2023-03" db="EMBL/GenBank/DDBJ databases">
        <title>Genome insight into feeding habits of ladybird beetles.</title>
        <authorList>
            <person name="Li H.-S."/>
            <person name="Huang Y.-H."/>
            <person name="Pang H."/>
        </authorList>
    </citation>
    <scope>NUCLEOTIDE SEQUENCE [LARGE SCALE GENOMIC DNA]</scope>
    <source>
        <strain evidence="12">SYSU_2023b</strain>
        <tissue evidence="12">Whole body</tissue>
    </source>
</reference>
<evidence type="ECO:0000256" key="7">
    <source>
        <dbReference type="ARBA" id="ARBA00023157"/>
    </source>
</evidence>
<keyword evidence="6" id="KW-0865">Zymogen</keyword>
<name>A0AAW1TH60_9CUCU</name>
<dbReference type="Gene3D" id="2.40.10.10">
    <property type="entry name" value="Trypsin-like serine proteases"/>
    <property type="match status" value="1"/>
</dbReference>
<protein>
    <recommendedName>
        <fullName evidence="9">trypsin</fullName>
        <ecNumber evidence="9">3.4.21.4</ecNumber>
    </recommendedName>
</protein>
<keyword evidence="13" id="KW-1185">Reference proteome</keyword>
<dbReference type="InterPro" id="IPR043504">
    <property type="entry name" value="Peptidase_S1_PA_chymotrypsin"/>
</dbReference>
<keyword evidence="7" id="KW-1015">Disulfide bond</keyword>
<keyword evidence="2" id="KW-0645">Protease</keyword>